<evidence type="ECO:0000313" key="10">
    <source>
        <dbReference type="Proteomes" id="UP000006859"/>
    </source>
</evidence>
<dbReference type="PANTHER" id="PTHR39560:SF1">
    <property type="entry name" value="PROTEIN ADENYLYLTRANSFERASE FIC-RELATED"/>
    <property type="match status" value="1"/>
</dbReference>
<dbReference type="HOGENOM" id="CLU_093097_0_0_6"/>
<evidence type="ECO:0000256" key="1">
    <source>
        <dbReference type="ARBA" id="ARBA00022679"/>
    </source>
</evidence>
<dbReference type="PANTHER" id="PTHR39560">
    <property type="entry name" value="PROTEIN ADENYLYLTRANSFERASE FIC-RELATED"/>
    <property type="match status" value="1"/>
</dbReference>
<dbReference type="PROSITE" id="PS51459">
    <property type="entry name" value="FIDO"/>
    <property type="match status" value="1"/>
</dbReference>
<accession>E0SEH1</accession>
<proteinExistence type="predicted"/>
<gene>
    <name evidence="9" type="ordered locus">Dda3937_02585</name>
</gene>
<dbReference type="Proteomes" id="UP000006859">
    <property type="component" value="Chromosome"/>
</dbReference>
<dbReference type="EMBL" id="CP002038">
    <property type="protein sequence ID" value="ADM99905.1"/>
    <property type="molecule type" value="Genomic_DNA"/>
</dbReference>
<dbReference type="AlphaFoldDB" id="E0SEH1"/>
<dbReference type="GO" id="GO:0051302">
    <property type="term" value="P:regulation of cell division"/>
    <property type="evidence" value="ECO:0007669"/>
    <property type="project" value="TreeGrafter"/>
</dbReference>
<evidence type="ECO:0000256" key="2">
    <source>
        <dbReference type="ARBA" id="ARBA00022695"/>
    </source>
</evidence>
<evidence type="ECO:0000256" key="5">
    <source>
        <dbReference type="ARBA" id="ARBA00034531"/>
    </source>
</evidence>
<sequence length="261" mass="29957">MREKSLSKKSRYCQLITYENKNKVFDPFNDFEQAGYLRNHYGEKDPAIVRQLEHTMFRAGLDEALAYLAGRDVLCYEDFLEVHRILFEAFYPWAGQDRAMTAPNCAVSKADTMFCHPHDARLAIEQGLRLGQNAESMRQRPGEVMGFFAYGHPFLDGNGRTMLIIHNELCHRAGFSIDWSITNKVDYLRALSAEIESPSKGLLDNYLCQFIDGIRDRNLWGESINGIRGLDGQSIENCVDGEYTDIAVAQKYRSFKMNREL</sequence>
<dbReference type="KEGG" id="ddd:Dda3937_02585"/>
<dbReference type="GO" id="GO:0005524">
    <property type="term" value="F:ATP binding"/>
    <property type="evidence" value="ECO:0007669"/>
    <property type="project" value="UniProtKB-KW"/>
</dbReference>
<keyword evidence="4" id="KW-0067">ATP-binding</keyword>
<keyword evidence="10" id="KW-1185">Reference proteome</keyword>
<organism evidence="9 10">
    <name type="scientific">Dickeya dadantii (strain 3937)</name>
    <name type="common">Erwinia chrysanthemi (strain 3937)</name>
    <dbReference type="NCBI Taxonomy" id="198628"/>
    <lineage>
        <taxon>Bacteria</taxon>
        <taxon>Pseudomonadati</taxon>
        <taxon>Pseudomonadota</taxon>
        <taxon>Gammaproteobacteria</taxon>
        <taxon>Enterobacterales</taxon>
        <taxon>Pectobacteriaceae</taxon>
        <taxon>Dickeya</taxon>
    </lineage>
</organism>
<dbReference type="GO" id="GO:0070733">
    <property type="term" value="F:AMPylase activity"/>
    <property type="evidence" value="ECO:0007669"/>
    <property type="project" value="UniProtKB-EC"/>
</dbReference>
<dbReference type="SUPFAM" id="SSF140931">
    <property type="entry name" value="Fic-like"/>
    <property type="match status" value="1"/>
</dbReference>
<evidence type="ECO:0000256" key="6">
    <source>
        <dbReference type="ARBA" id="ARBA00047939"/>
    </source>
</evidence>
<evidence type="ECO:0000256" key="7">
    <source>
        <dbReference type="ARBA" id="ARBA00048696"/>
    </source>
</evidence>
<dbReference type="Pfam" id="PF02661">
    <property type="entry name" value="Fic"/>
    <property type="match status" value="1"/>
</dbReference>
<comment type="catalytic activity">
    <reaction evidence="7">
        <text>L-tyrosyl-[protein] + ATP = O-(5'-adenylyl)-L-tyrosyl-[protein] + diphosphate</text>
        <dbReference type="Rhea" id="RHEA:54288"/>
        <dbReference type="Rhea" id="RHEA-COMP:10136"/>
        <dbReference type="Rhea" id="RHEA-COMP:13846"/>
        <dbReference type="ChEBI" id="CHEBI:30616"/>
        <dbReference type="ChEBI" id="CHEBI:33019"/>
        <dbReference type="ChEBI" id="CHEBI:46858"/>
        <dbReference type="ChEBI" id="CHEBI:83624"/>
        <dbReference type="EC" id="2.7.7.108"/>
    </reaction>
</comment>
<feature type="domain" description="Fido" evidence="8">
    <location>
        <begin position="74"/>
        <end position="209"/>
    </location>
</feature>
<name>E0SEH1_DICD3</name>
<reference evidence="9 10" key="1">
    <citation type="journal article" date="2011" name="J. Bacteriol.">
        <title>Genome sequence of the plant-pathogenic bacterium Dickeya dadantii 3937.</title>
        <authorList>
            <person name="Glasner J.D."/>
            <person name="Yang C.H."/>
            <person name="Reverchon S."/>
            <person name="Hugouvieux-Cotte-Pattat N."/>
            <person name="Condemine G."/>
            <person name="Bohin J.P."/>
            <person name="Van Gijsegem F."/>
            <person name="Yang S."/>
            <person name="Franza T."/>
            <person name="Expert D."/>
            <person name="Plunkett G. III"/>
            <person name="San Francisco M.J."/>
            <person name="Charkowski A.O."/>
            <person name="Py B."/>
            <person name="Bell K."/>
            <person name="Rauscher L."/>
            <person name="Rodriguez-Palenzuela P."/>
            <person name="Toussaint A."/>
            <person name="Holeva M.C."/>
            <person name="He S.Y."/>
            <person name="Douet V."/>
            <person name="Boccara M."/>
            <person name="Blanco C."/>
            <person name="Toth I."/>
            <person name="Anderson B.D."/>
            <person name="Biehl B.S."/>
            <person name="Mau B."/>
            <person name="Flynn S.M."/>
            <person name="Barras F."/>
            <person name="Lindeberg M."/>
            <person name="Birch P.R."/>
            <person name="Tsuyumu S."/>
            <person name="Shi X."/>
            <person name="Hibbing M."/>
            <person name="Yap M.N."/>
            <person name="Carpentier M."/>
            <person name="Dassa E."/>
            <person name="Umehara M."/>
            <person name="Kim J.F."/>
            <person name="Rusch M."/>
            <person name="Soni P."/>
            <person name="Mayhew G.F."/>
            <person name="Fouts D.E."/>
            <person name="Gill S.R."/>
            <person name="Blattner F.R."/>
            <person name="Keen N.T."/>
            <person name="Perna N.T."/>
        </authorList>
    </citation>
    <scope>NUCLEOTIDE SEQUENCE [LARGE SCALE GENOMIC DNA]</scope>
    <source>
        <strain evidence="9 10">3937</strain>
    </source>
</reference>
<evidence type="ECO:0000256" key="4">
    <source>
        <dbReference type="ARBA" id="ARBA00022840"/>
    </source>
</evidence>
<evidence type="ECO:0000256" key="3">
    <source>
        <dbReference type="ARBA" id="ARBA00022741"/>
    </source>
</evidence>
<keyword evidence="2" id="KW-0548">Nucleotidyltransferase</keyword>
<dbReference type="InterPro" id="IPR036597">
    <property type="entry name" value="Fido-like_dom_sf"/>
</dbReference>
<keyword evidence="3" id="KW-0547">Nucleotide-binding</keyword>
<dbReference type="eggNOG" id="COG2184">
    <property type="taxonomic scope" value="Bacteria"/>
</dbReference>
<protein>
    <recommendedName>
        <fullName evidence="5">protein adenylyltransferase</fullName>
        <ecNumber evidence="5">2.7.7.108</ecNumber>
    </recommendedName>
</protein>
<comment type="catalytic activity">
    <reaction evidence="6">
        <text>L-threonyl-[protein] + ATP = 3-O-(5'-adenylyl)-L-threonyl-[protein] + diphosphate</text>
        <dbReference type="Rhea" id="RHEA:54292"/>
        <dbReference type="Rhea" id="RHEA-COMP:11060"/>
        <dbReference type="Rhea" id="RHEA-COMP:13847"/>
        <dbReference type="ChEBI" id="CHEBI:30013"/>
        <dbReference type="ChEBI" id="CHEBI:30616"/>
        <dbReference type="ChEBI" id="CHEBI:33019"/>
        <dbReference type="ChEBI" id="CHEBI:138113"/>
        <dbReference type="EC" id="2.7.7.108"/>
    </reaction>
</comment>
<evidence type="ECO:0000259" key="8">
    <source>
        <dbReference type="PROSITE" id="PS51459"/>
    </source>
</evidence>
<keyword evidence="1" id="KW-0808">Transferase</keyword>
<dbReference type="Gene3D" id="1.10.3290.10">
    <property type="entry name" value="Fido-like domain"/>
    <property type="match status" value="1"/>
</dbReference>
<evidence type="ECO:0000313" key="9">
    <source>
        <dbReference type="EMBL" id="ADM99905.1"/>
    </source>
</evidence>
<dbReference type="InterPro" id="IPR003812">
    <property type="entry name" value="Fido"/>
</dbReference>
<dbReference type="EC" id="2.7.7.108" evidence="5"/>